<feature type="compositionally biased region" description="Polar residues" evidence="2">
    <location>
        <begin position="423"/>
        <end position="452"/>
    </location>
</feature>
<organism evidence="3 4">
    <name type="scientific">Friedmanniomyces simplex</name>
    <dbReference type="NCBI Taxonomy" id="329884"/>
    <lineage>
        <taxon>Eukaryota</taxon>
        <taxon>Fungi</taxon>
        <taxon>Dikarya</taxon>
        <taxon>Ascomycota</taxon>
        <taxon>Pezizomycotina</taxon>
        <taxon>Dothideomycetes</taxon>
        <taxon>Dothideomycetidae</taxon>
        <taxon>Mycosphaerellales</taxon>
        <taxon>Teratosphaeriaceae</taxon>
        <taxon>Friedmanniomyces</taxon>
    </lineage>
</organism>
<keyword evidence="1" id="KW-0175">Coiled coil</keyword>
<accession>A0A4U0Y187</accession>
<dbReference type="EMBL" id="NAJQ01000023">
    <property type="protein sequence ID" value="TKA82841.1"/>
    <property type="molecule type" value="Genomic_DNA"/>
</dbReference>
<name>A0A4U0Y187_9PEZI</name>
<feature type="compositionally biased region" description="Polar residues" evidence="2">
    <location>
        <begin position="526"/>
        <end position="542"/>
    </location>
</feature>
<feature type="coiled-coil region" evidence="1">
    <location>
        <begin position="176"/>
        <end position="210"/>
    </location>
</feature>
<evidence type="ECO:0000256" key="2">
    <source>
        <dbReference type="SAM" id="MobiDB-lite"/>
    </source>
</evidence>
<evidence type="ECO:0000313" key="4">
    <source>
        <dbReference type="Proteomes" id="UP000309340"/>
    </source>
</evidence>
<feature type="compositionally biased region" description="Low complexity" evidence="2">
    <location>
        <begin position="303"/>
        <end position="314"/>
    </location>
</feature>
<reference evidence="3 4" key="1">
    <citation type="submission" date="2017-03" db="EMBL/GenBank/DDBJ databases">
        <title>Genomes of endolithic fungi from Antarctica.</title>
        <authorList>
            <person name="Coleine C."/>
            <person name="Masonjones S."/>
            <person name="Stajich J.E."/>
        </authorList>
    </citation>
    <scope>NUCLEOTIDE SEQUENCE [LARGE SCALE GENOMIC DNA]</scope>
    <source>
        <strain evidence="3 4">CCFEE 5184</strain>
    </source>
</reference>
<gene>
    <name evidence="3" type="ORF">B0A55_00993</name>
</gene>
<feature type="compositionally biased region" description="Basic and acidic residues" evidence="2">
    <location>
        <begin position="511"/>
        <end position="520"/>
    </location>
</feature>
<keyword evidence="4" id="KW-1185">Reference proteome</keyword>
<dbReference type="AlphaFoldDB" id="A0A4U0Y187"/>
<sequence>MTPRPSSPTSLLWAHQIKREHGHLLVRVQKLESVSDQHESRLKHAETAAKSHVNDGIPALAEQVKALHKSGLPERLAKVEKDVMSRLDYVQADNEAMTIKVASLEKDEAVAEEERRKAFNKEKALLKRVAEAEEGLKKYEQSLERMGRRVDEQSIGTIRAQLDKLSEQVKKEGPEMEQMGESIITLERANAELRNANDGLAVEVQKLAAKSAAAAAAANAQVASLPAKKAAGKHEAPGYELDDEIQTPQPPLKKKKQSHKWAGGGADKDIIRQNGDVKRTPRPIASPYNAISKPTQIPPPTQTAKSASKAALKPTPKPAPKPASKSALKPAPKPVPSKAREKATPSQTQRKAAASQKAAVKKGPATAVPANSQRHLDGQPDRPIVRAGKGWVEVAVTPSQSEDESEDEIVYDAKTLRDRPRKTQSGQEDLQVTNNTQRPTRSTRQQPTQIRQQAKPRPKRAIDPQPDPPSAAPGNHRPNNAMQAMKATQKGAVNLPIFDQAGGILSSPPHHSIERRDTKDFLLATVVTSQSPPHTTANTSATRPPPPPPRDLPKRRRIIELDEH</sequence>
<feature type="region of interest" description="Disordered" evidence="2">
    <location>
        <begin position="224"/>
        <end position="564"/>
    </location>
</feature>
<feature type="compositionally biased region" description="Acidic residues" evidence="2">
    <location>
        <begin position="401"/>
        <end position="410"/>
    </location>
</feature>
<proteinExistence type="predicted"/>
<feature type="compositionally biased region" description="Low complexity" evidence="2">
    <location>
        <begin position="351"/>
        <end position="362"/>
    </location>
</feature>
<comment type="caution">
    <text evidence="3">The sequence shown here is derived from an EMBL/GenBank/DDBJ whole genome shotgun (WGS) entry which is preliminary data.</text>
</comment>
<feature type="compositionally biased region" description="Basic and acidic residues" evidence="2">
    <location>
        <begin position="266"/>
        <end position="279"/>
    </location>
</feature>
<dbReference type="OrthoDB" id="3647228at2759"/>
<evidence type="ECO:0000256" key="1">
    <source>
        <dbReference type="SAM" id="Coils"/>
    </source>
</evidence>
<protein>
    <submittedName>
        <fullName evidence="3">Uncharacterized protein</fullName>
    </submittedName>
</protein>
<evidence type="ECO:0000313" key="3">
    <source>
        <dbReference type="EMBL" id="TKA82841.1"/>
    </source>
</evidence>
<dbReference type="Proteomes" id="UP000309340">
    <property type="component" value="Unassembled WGS sequence"/>
</dbReference>
<feature type="coiled-coil region" evidence="1">
    <location>
        <begin position="94"/>
        <end position="149"/>
    </location>
</feature>
<feature type="compositionally biased region" description="Basic and acidic residues" evidence="2">
    <location>
        <begin position="374"/>
        <end position="384"/>
    </location>
</feature>